<protein>
    <recommendedName>
        <fullName evidence="2">Dynein heavy chain AAA module D4 domain-containing protein</fullName>
    </recommendedName>
</protein>
<dbReference type="AlphaFoldDB" id="A0ABD2PUB3"/>
<comment type="similarity">
    <text evidence="1">Belongs to the dynein heavy chain family.</text>
</comment>
<keyword evidence="4" id="KW-1185">Reference proteome</keyword>
<gene>
    <name evidence="3" type="ORF">Ciccas_010766</name>
</gene>
<reference evidence="3 4" key="1">
    <citation type="submission" date="2024-11" db="EMBL/GenBank/DDBJ databases">
        <title>Adaptive evolution of stress response genes in parasites aligns with host niche diversity.</title>
        <authorList>
            <person name="Hahn C."/>
            <person name="Resl P."/>
        </authorList>
    </citation>
    <scope>NUCLEOTIDE SEQUENCE [LARGE SCALE GENOMIC DNA]</scope>
    <source>
        <strain evidence="3">EGGRZ-B1_66</strain>
        <tissue evidence="3">Body</tissue>
    </source>
</reference>
<proteinExistence type="inferred from homology"/>
<organism evidence="3 4">
    <name type="scientific">Cichlidogyrus casuarinus</name>
    <dbReference type="NCBI Taxonomy" id="1844966"/>
    <lineage>
        <taxon>Eukaryota</taxon>
        <taxon>Metazoa</taxon>
        <taxon>Spiralia</taxon>
        <taxon>Lophotrochozoa</taxon>
        <taxon>Platyhelminthes</taxon>
        <taxon>Monogenea</taxon>
        <taxon>Monopisthocotylea</taxon>
        <taxon>Dactylogyridea</taxon>
        <taxon>Ancyrocephalidae</taxon>
        <taxon>Cichlidogyrus</taxon>
    </lineage>
</organism>
<accession>A0ABD2PUB3</accession>
<evidence type="ECO:0000259" key="2">
    <source>
        <dbReference type="Pfam" id="PF12780"/>
    </source>
</evidence>
<dbReference type="PANTHER" id="PTHR45703">
    <property type="entry name" value="DYNEIN HEAVY CHAIN"/>
    <property type="match status" value="1"/>
</dbReference>
<feature type="domain" description="Dynein heavy chain AAA module D4" evidence="2">
    <location>
        <begin position="27"/>
        <end position="201"/>
    </location>
</feature>
<dbReference type="InterPro" id="IPR027417">
    <property type="entry name" value="P-loop_NTPase"/>
</dbReference>
<dbReference type="Proteomes" id="UP001626550">
    <property type="component" value="Unassembled WGS sequence"/>
</dbReference>
<dbReference type="InterPro" id="IPR026983">
    <property type="entry name" value="DHC"/>
</dbReference>
<dbReference type="Gene3D" id="3.40.50.300">
    <property type="entry name" value="P-loop containing nucleotide triphosphate hydrolases"/>
    <property type="match status" value="1"/>
</dbReference>
<dbReference type="Pfam" id="PF12780">
    <property type="entry name" value="AAA_8"/>
    <property type="match status" value="1"/>
</dbReference>
<name>A0ABD2PUB3_9PLAT</name>
<comment type="caution">
    <text evidence="3">The sequence shown here is derived from an EMBL/GenBank/DDBJ whole genome shotgun (WGS) entry which is preliminary data.</text>
</comment>
<evidence type="ECO:0000313" key="4">
    <source>
        <dbReference type="Proteomes" id="UP001626550"/>
    </source>
</evidence>
<dbReference type="EMBL" id="JBJKFK010002758">
    <property type="protein sequence ID" value="KAL3310663.1"/>
    <property type="molecule type" value="Genomic_DNA"/>
</dbReference>
<evidence type="ECO:0000313" key="3">
    <source>
        <dbReference type="EMBL" id="KAL3310663.1"/>
    </source>
</evidence>
<dbReference type="PANTHER" id="PTHR45703:SF4">
    <property type="entry name" value="DYNEIN AXONEMAL HEAVY CHAIN 17"/>
    <property type="match status" value="1"/>
</dbReference>
<sequence length="405" mass="46625">MILSGIQDESVIFLEDVGRTGQSLLSTLIQLSCFLSRWEMVKVTPELDRSHLKELLIDCGVKCSKTLLLLTGKETIVWRELAAVLLSDVSALEDDEGHLQTLFSVHDRTHIIHAIRSVSMEFENQNIKSETGKLFNSPRFAWQLFLRRLRQNLKVVFLAPDQSEWLFSRGQLPFLLKESFWSSTELFSRAMSRICNKDLSHLLVQLHLKTRESIKNAFALCNEVHMHEAVGAKPLYSISAAISNPDLQQTRLQSLARDFANNSAFELLIHRYLDISTLKSSQLSRKKDLNLQLKLRLEEKILQLDQLQTSLKHDLKLAKDQMKGSQKLLAQIGFENLHVRDQNLTLESQKDKISNLKKLIPQYVLMHERCLFKVTAIARDARECVDQLNTDALQKLRSMYQKFKS</sequence>
<evidence type="ECO:0000256" key="1">
    <source>
        <dbReference type="ARBA" id="ARBA00008887"/>
    </source>
</evidence>
<dbReference type="InterPro" id="IPR024317">
    <property type="entry name" value="Dynein_heavy_chain_D4_dom"/>
</dbReference>